<evidence type="ECO:0000313" key="2">
    <source>
        <dbReference type="Proteomes" id="UP001055439"/>
    </source>
</evidence>
<sequence length="48" mass="5199">MGSGSLRRKGCYLIINLKHGLFDTCPVCTAETSLVLLIEQIISCTSNV</sequence>
<proteinExistence type="predicted"/>
<dbReference type="AlphaFoldDB" id="A0A9E7K3A5"/>
<evidence type="ECO:0000313" key="1">
    <source>
        <dbReference type="EMBL" id="URE03201.1"/>
    </source>
</evidence>
<name>A0A9E7K3A5_9LILI</name>
<accession>A0A9E7K3A5</accession>
<reference evidence="1" key="1">
    <citation type="submission" date="2022-05" db="EMBL/GenBank/DDBJ databases">
        <title>The Musa troglodytarum L. genome provides insights into the mechanism of non-climacteric behaviour and enrichment of carotenoids.</title>
        <authorList>
            <person name="Wang J."/>
        </authorList>
    </citation>
    <scope>NUCLEOTIDE SEQUENCE</scope>
    <source>
        <tissue evidence="1">Leaf</tissue>
    </source>
</reference>
<gene>
    <name evidence="1" type="ORF">MUK42_30035</name>
</gene>
<protein>
    <submittedName>
        <fullName evidence="1">Uncharacterized protein</fullName>
    </submittedName>
</protein>
<dbReference type="EMBL" id="CP097507">
    <property type="protein sequence ID" value="URE03201.1"/>
    <property type="molecule type" value="Genomic_DNA"/>
</dbReference>
<keyword evidence="2" id="KW-1185">Reference proteome</keyword>
<dbReference type="Proteomes" id="UP001055439">
    <property type="component" value="Chromosome 5"/>
</dbReference>
<organism evidence="1 2">
    <name type="scientific">Musa troglodytarum</name>
    <name type="common">fe'i banana</name>
    <dbReference type="NCBI Taxonomy" id="320322"/>
    <lineage>
        <taxon>Eukaryota</taxon>
        <taxon>Viridiplantae</taxon>
        <taxon>Streptophyta</taxon>
        <taxon>Embryophyta</taxon>
        <taxon>Tracheophyta</taxon>
        <taxon>Spermatophyta</taxon>
        <taxon>Magnoliopsida</taxon>
        <taxon>Liliopsida</taxon>
        <taxon>Zingiberales</taxon>
        <taxon>Musaceae</taxon>
        <taxon>Musa</taxon>
    </lineage>
</organism>